<proteinExistence type="predicted"/>
<dbReference type="Gene3D" id="3.20.20.30">
    <property type="entry name" value="Luciferase-like domain"/>
    <property type="match status" value="1"/>
</dbReference>
<evidence type="ECO:0000256" key="4">
    <source>
        <dbReference type="ARBA" id="ARBA00023033"/>
    </source>
</evidence>
<feature type="domain" description="Luciferase-like" evidence="6">
    <location>
        <begin position="35"/>
        <end position="238"/>
    </location>
</feature>
<dbReference type="PANTHER" id="PTHR42847:SF4">
    <property type="entry name" value="ALKANESULFONATE MONOOXYGENASE-RELATED"/>
    <property type="match status" value="1"/>
</dbReference>
<dbReference type="InterPro" id="IPR036661">
    <property type="entry name" value="Luciferase-like_sf"/>
</dbReference>
<dbReference type="AlphaFoldDB" id="A0A937ULE7"/>
<dbReference type="InterPro" id="IPR011251">
    <property type="entry name" value="Luciferase-like_dom"/>
</dbReference>
<dbReference type="NCBIfam" id="TIGR03619">
    <property type="entry name" value="F420_Rv2161c"/>
    <property type="match status" value="1"/>
</dbReference>
<dbReference type="Pfam" id="PF00296">
    <property type="entry name" value="Bac_luciferase"/>
    <property type="match status" value="1"/>
</dbReference>
<dbReference type="SUPFAM" id="SSF51679">
    <property type="entry name" value="Bacterial luciferase-like"/>
    <property type="match status" value="1"/>
</dbReference>
<evidence type="ECO:0000256" key="5">
    <source>
        <dbReference type="SAM" id="MobiDB-lite"/>
    </source>
</evidence>
<evidence type="ECO:0000256" key="2">
    <source>
        <dbReference type="ARBA" id="ARBA00022643"/>
    </source>
</evidence>
<comment type="caution">
    <text evidence="7">The sequence shown here is derived from an EMBL/GenBank/DDBJ whole genome shotgun (WGS) entry which is preliminary data.</text>
</comment>
<organism evidence="7 8">
    <name type="scientific">Frankia nepalensis</name>
    <dbReference type="NCBI Taxonomy" id="1836974"/>
    <lineage>
        <taxon>Bacteria</taxon>
        <taxon>Bacillati</taxon>
        <taxon>Actinomycetota</taxon>
        <taxon>Actinomycetes</taxon>
        <taxon>Frankiales</taxon>
        <taxon>Frankiaceae</taxon>
        <taxon>Frankia</taxon>
    </lineage>
</organism>
<keyword evidence="3 7" id="KW-0560">Oxidoreductase</keyword>
<dbReference type="EC" id="1.-.-.-" evidence="7"/>
<dbReference type="EMBL" id="JAEACQ010000122">
    <property type="protein sequence ID" value="MBL7625948.1"/>
    <property type="molecule type" value="Genomic_DNA"/>
</dbReference>
<reference evidence="7" key="1">
    <citation type="submission" date="2020-12" db="EMBL/GenBank/DDBJ databases">
        <title>Genomic characterization of non-nitrogen-fixing Frankia strains.</title>
        <authorList>
            <person name="Carlos-Shanley C."/>
            <person name="Guerra T."/>
            <person name="Hahn D."/>
        </authorList>
    </citation>
    <scope>NUCLEOTIDE SEQUENCE</scope>
    <source>
        <strain evidence="7">CN6</strain>
    </source>
</reference>
<name>A0A937ULE7_9ACTN</name>
<evidence type="ECO:0000313" key="7">
    <source>
        <dbReference type="EMBL" id="MBL7625948.1"/>
    </source>
</evidence>
<sequence length="314" mass="33029">MTSTDPQPAPGALAYGLQLPVQAQSALFTEPWERAAGPAELAAVAAAADAAGFDYVGVCDHVAIPQRLAAAMSTVWYDTVATLGWLAAQTTRTRLLSHVFNVTYRHPLLTSKAFATLDALSGGRVVLGVGAGHVPEEFAALGVDFHQRGQLLDDSLAGIDAALRDEFALTDPAGGGLGQAPRPVQSPRPPIWVGGSSPAAVRRAARYEGWLPQGTPREGMRPLVELFARERAAAGIETPAAVGTVTEWLYVGDPGWDVNRPCVAAPPEKLAENLREYAALGVTHLQVRFPSRSLTELTDQLTAFGAEVGPLLGG</sequence>
<accession>A0A937ULE7</accession>
<dbReference type="RefSeq" id="WP_203007545.1">
    <property type="nucleotide sequence ID" value="NZ_JADWYU010000287.1"/>
</dbReference>
<dbReference type="InterPro" id="IPR019921">
    <property type="entry name" value="Lucif-like_OxRdtase_Rv2161c"/>
</dbReference>
<evidence type="ECO:0000259" key="6">
    <source>
        <dbReference type="Pfam" id="PF00296"/>
    </source>
</evidence>
<keyword evidence="4" id="KW-0503">Monooxygenase</keyword>
<evidence type="ECO:0000256" key="3">
    <source>
        <dbReference type="ARBA" id="ARBA00023002"/>
    </source>
</evidence>
<protein>
    <submittedName>
        <fullName evidence="7">TIGR03619 family F420-dependent LLM class oxidoreductase</fullName>
        <ecNumber evidence="7">1.-.-.-</ecNumber>
    </submittedName>
</protein>
<keyword evidence="1" id="KW-0285">Flavoprotein</keyword>
<feature type="region of interest" description="Disordered" evidence="5">
    <location>
        <begin position="174"/>
        <end position="195"/>
    </location>
</feature>
<keyword evidence="2" id="KW-0288">FMN</keyword>
<gene>
    <name evidence="7" type="ORF">I7412_01890</name>
</gene>
<dbReference type="InterPro" id="IPR050172">
    <property type="entry name" value="SsuD_RutA_monooxygenase"/>
</dbReference>
<keyword evidence="8" id="KW-1185">Reference proteome</keyword>
<dbReference type="GO" id="GO:0046306">
    <property type="term" value="P:alkanesulfonate catabolic process"/>
    <property type="evidence" value="ECO:0007669"/>
    <property type="project" value="TreeGrafter"/>
</dbReference>
<evidence type="ECO:0000313" key="8">
    <source>
        <dbReference type="Proteomes" id="UP000604475"/>
    </source>
</evidence>
<dbReference type="GO" id="GO:0008726">
    <property type="term" value="F:alkanesulfonate monooxygenase activity"/>
    <property type="evidence" value="ECO:0007669"/>
    <property type="project" value="TreeGrafter"/>
</dbReference>
<dbReference type="PANTHER" id="PTHR42847">
    <property type="entry name" value="ALKANESULFONATE MONOOXYGENASE"/>
    <property type="match status" value="1"/>
</dbReference>
<evidence type="ECO:0000256" key="1">
    <source>
        <dbReference type="ARBA" id="ARBA00022630"/>
    </source>
</evidence>
<dbReference type="Proteomes" id="UP000604475">
    <property type="component" value="Unassembled WGS sequence"/>
</dbReference>